<dbReference type="GO" id="GO:0004252">
    <property type="term" value="F:serine-type endopeptidase activity"/>
    <property type="evidence" value="ECO:0007669"/>
    <property type="project" value="TreeGrafter"/>
</dbReference>
<evidence type="ECO:0000313" key="5">
    <source>
        <dbReference type="EMBL" id="ADI17669.1"/>
    </source>
</evidence>
<dbReference type="SUPFAM" id="SSF53474">
    <property type="entry name" value="alpha/beta-Hydrolases"/>
    <property type="match status" value="1"/>
</dbReference>
<accession>E0XTC8</accession>
<sequence>MKTIYLYLFSLIVFLIFPIKAQESNDFFDPMDVFELEWASDPQVSPDSKTIVYVRKSHDIMKDEVRSNIWQIKIDGEDHRPLYSELGDSYSPRWSPNQDRLAFLSNNSESTQIHMYWFKSGETRAITQLPESPSSLSWSPDGKWIAFTMNVKTKSNAIVESREKPDGANWAKKPITVTTTRYQYDGRGIVEPSYRHIFVVPAEGGSARQLTTGNFNHYGSLSWSPDSESIFFSAHRSDDWELASSEADIHSVKITDESIDQITDQSGEESSPIVSPNGKLVAFNLRERRPLAYTPNRIAVMDLEGKNIRVISGDLDGDAENIVWAEDNQSIYFTYDERGVRKIGEITLTGKLSEAATSIGGTTIGRPYISGGFHVAKNTIAFTYGQSDRPADLAIMQNGKFKLLTGLNEDLLAHRKLGEVNEIVYKSSFDGQEIQGWYITPPDYDPTKQYPLILEIHGGPHLAYGPHFSAELQIMAAAGYIVFYDNYRGSESYGEDFALLLQYKYASSEDFADHMSGIDALIDKGIVDENNLFIAGGSAGGIGTAYAVGLTDRFNAAVASKPVINWLSKPLTADSMVGQIYHQFPGPPWEHVEHYWKRSPLSLVGNVTTPTMLITGEEDRRTPMSETEQFYQALRLRGIDSAMIRIPDTAHGIASRPSNLITKVDHILAWFERYKEN</sequence>
<protein>
    <submittedName>
        <fullName evidence="5">Dipeptidyl aminopeptidases/acylaminoacyl-peptidases</fullName>
    </submittedName>
</protein>
<keyword evidence="1" id="KW-0378">Hydrolase</keyword>
<reference evidence="5" key="1">
    <citation type="journal article" date="2011" name="Environ. Microbiol.">
        <title>Time-series analyses of Monterey Bay coastal microbial picoplankton using a 'genome proxy' microarray.</title>
        <authorList>
            <person name="Rich V.I."/>
            <person name="Pham V.D."/>
            <person name="Eppley J."/>
            <person name="Shi Y."/>
            <person name="DeLong E.F."/>
        </authorList>
    </citation>
    <scope>NUCLEOTIDE SEQUENCE</scope>
</reference>
<dbReference type="PANTHER" id="PTHR42776">
    <property type="entry name" value="SERINE PEPTIDASE S9 FAMILY MEMBER"/>
    <property type="match status" value="1"/>
</dbReference>
<organism evidence="5">
    <name type="scientific">uncultured gamma proteobacterium HF0130_23I23</name>
    <dbReference type="NCBI Taxonomy" id="710984"/>
    <lineage>
        <taxon>Bacteria</taxon>
        <taxon>Pseudomonadati</taxon>
        <taxon>Pseudomonadota</taxon>
        <taxon>Gammaproteobacteria</taxon>
        <taxon>environmental samples</taxon>
    </lineage>
</organism>
<dbReference type="SUPFAM" id="SSF82171">
    <property type="entry name" value="DPP6 N-terminal domain-like"/>
    <property type="match status" value="1"/>
</dbReference>
<dbReference type="AlphaFoldDB" id="E0XTC8"/>
<evidence type="ECO:0000259" key="3">
    <source>
        <dbReference type="Pfam" id="PF00326"/>
    </source>
</evidence>
<dbReference type="PANTHER" id="PTHR42776:SF27">
    <property type="entry name" value="DIPEPTIDYL PEPTIDASE FAMILY MEMBER 6"/>
    <property type="match status" value="1"/>
</dbReference>
<dbReference type="InterPro" id="IPR029058">
    <property type="entry name" value="AB_hydrolase_fold"/>
</dbReference>
<dbReference type="InterPro" id="IPR011042">
    <property type="entry name" value="6-blade_b-propeller_TolB-like"/>
</dbReference>
<dbReference type="GO" id="GO:0004177">
    <property type="term" value="F:aminopeptidase activity"/>
    <property type="evidence" value="ECO:0007669"/>
    <property type="project" value="UniProtKB-KW"/>
</dbReference>
<keyword evidence="5" id="KW-0645">Protease</keyword>
<keyword evidence="2" id="KW-0720">Serine protease</keyword>
<dbReference type="Pfam" id="PF07676">
    <property type="entry name" value="PD40"/>
    <property type="match status" value="2"/>
</dbReference>
<dbReference type="Gene3D" id="2.120.10.30">
    <property type="entry name" value="TolB, C-terminal domain"/>
    <property type="match status" value="3"/>
</dbReference>
<feature type="domain" description="Dipeptidylpeptidase IV N-terminal" evidence="4">
    <location>
        <begin position="193"/>
        <end position="282"/>
    </location>
</feature>
<dbReference type="Gene3D" id="3.40.50.1820">
    <property type="entry name" value="alpha/beta hydrolase"/>
    <property type="match status" value="1"/>
</dbReference>
<feature type="domain" description="Peptidase S9 prolyl oligopeptidase catalytic" evidence="3">
    <location>
        <begin position="466"/>
        <end position="674"/>
    </location>
</feature>
<evidence type="ECO:0000256" key="1">
    <source>
        <dbReference type="ARBA" id="ARBA00022801"/>
    </source>
</evidence>
<evidence type="ECO:0000256" key="2">
    <source>
        <dbReference type="ARBA" id="ARBA00022825"/>
    </source>
</evidence>
<dbReference type="Pfam" id="PF00930">
    <property type="entry name" value="DPPIV_N"/>
    <property type="match status" value="1"/>
</dbReference>
<dbReference type="GO" id="GO:0006508">
    <property type="term" value="P:proteolysis"/>
    <property type="evidence" value="ECO:0007669"/>
    <property type="project" value="InterPro"/>
</dbReference>
<dbReference type="InterPro" id="IPR002469">
    <property type="entry name" value="Peptidase_S9B_N"/>
</dbReference>
<dbReference type="EMBL" id="GU474871">
    <property type="protein sequence ID" value="ADI17669.1"/>
    <property type="molecule type" value="Genomic_DNA"/>
</dbReference>
<dbReference type="InterPro" id="IPR001375">
    <property type="entry name" value="Peptidase_S9_cat"/>
</dbReference>
<keyword evidence="5" id="KW-0031">Aminopeptidase</keyword>
<evidence type="ECO:0000259" key="4">
    <source>
        <dbReference type="Pfam" id="PF00930"/>
    </source>
</evidence>
<proteinExistence type="predicted"/>
<dbReference type="InterPro" id="IPR011659">
    <property type="entry name" value="WD40"/>
</dbReference>
<dbReference type="Pfam" id="PF00326">
    <property type="entry name" value="Peptidase_S9"/>
    <property type="match status" value="1"/>
</dbReference>
<name>E0XTC8_9GAMM</name>